<keyword evidence="2" id="KW-1185">Reference proteome</keyword>
<accession>A0ABR1L4V0</accession>
<reference evidence="1 2" key="1">
    <citation type="submission" date="2024-04" db="EMBL/GenBank/DDBJ databases">
        <title>Phyllosticta paracitricarpa is synonymous to the EU quarantine fungus P. citricarpa based on phylogenomic analyses.</title>
        <authorList>
            <consortium name="Lawrence Berkeley National Laboratory"/>
            <person name="Van Ingen-Buijs V.A."/>
            <person name="Van Westerhoven A.C."/>
            <person name="Haridas S."/>
            <person name="Skiadas P."/>
            <person name="Martin F."/>
            <person name="Groenewald J.Z."/>
            <person name="Crous P.W."/>
            <person name="Seidl M.F."/>
        </authorList>
    </citation>
    <scope>NUCLEOTIDE SEQUENCE [LARGE SCALE GENOMIC DNA]</scope>
    <source>
        <strain evidence="1 2">CBS 122670</strain>
    </source>
</reference>
<proteinExistence type="predicted"/>
<evidence type="ECO:0000313" key="1">
    <source>
        <dbReference type="EMBL" id="KAK7529700.1"/>
    </source>
</evidence>
<organism evidence="1 2">
    <name type="scientific">Phyllosticta citricarpa</name>
    <dbReference type="NCBI Taxonomy" id="55181"/>
    <lineage>
        <taxon>Eukaryota</taxon>
        <taxon>Fungi</taxon>
        <taxon>Dikarya</taxon>
        <taxon>Ascomycota</taxon>
        <taxon>Pezizomycotina</taxon>
        <taxon>Dothideomycetes</taxon>
        <taxon>Dothideomycetes incertae sedis</taxon>
        <taxon>Botryosphaeriales</taxon>
        <taxon>Phyllostictaceae</taxon>
        <taxon>Phyllosticta</taxon>
    </lineage>
</organism>
<evidence type="ECO:0000313" key="2">
    <source>
        <dbReference type="Proteomes" id="UP001365128"/>
    </source>
</evidence>
<gene>
    <name evidence="1" type="ORF">IWX46DRAFT_672234</name>
</gene>
<dbReference type="EMBL" id="JBBPDW010000069">
    <property type="protein sequence ID" value="KAK7529700.1"/>
    <property type="molecule type" value="Genomic_DNA"/>
</dbReference>
<evidence type="ECO:0008006" key="3">
    <source>
        <dbReference type="Google" id="ProtNLM"/>
    </source>
</evidence>
<dbReference type="Proteomes" id="UP001365128">
    <property type="component" value="Unassembled WGS sequence"/>
</dbReference>
<name>A0ABR1L4V0_9PEZI</name>
<comment type="caution">
    <text evidence="1">The sequence shown here is derived from an EMBL/GenBank/DDBJ whole genome shotgun (WGS) entry which is preliminary data.</text>
</comment>
<sequence length="337" mass="37926">MQAHPVKTRPFGGTEPVCIKDGVSMAWRAVTELHLVTDKALVDYVELVGRQQEAEEERDMECVPKARETLEELRQGQESMVREGQALGRAVMQLRELSGLRAREMVEQIETLAESVIAGHCWTEADWADFGLGIPRQVSFAGAARTDSEMLRSRCRRHLEPVLNIARNHINTTFYTTNVARHHAVTFQNHLNRIYDSIDDARSRLELRSADLSHAAAFEAYTYAYWEHRALSFWRRTQPRHAADALRDTDSLYAWFDAHYYRPVADLAGTVWASSDTTIRALDAYLVQLRTHYLAITGGASLGTSHPPSQEAVFLVDNACVQLLGVLLGPPGTCHAR</sequence>
<protein>
    <recommendedName>
        <fullName evidence="3">KIF-binding protein</fullName>
    </recommendedName>
</protein>